<evidence type="ECO:0000256" key="1">
    <source>
        <dbReference type="SAM" id="MobiDB-lite"/>
    </source>
</evidence>
<dbReference type="Proteomes" id="UP000709295">
    <property type="component" value="Unassembled WGS sequence"/>
</dbReference>
<gene>
    <name evidence="2" type="ORF">JG688_00015107</name>
</gene>
<dbReference type="AlphaFoldDB" id="A0A8J5IET5"/>
<evidence type="ECO:0000313" key="3">
    <source>
        <dbReference type="Proteomes" id="UP000709295"/>
    </source>
</evidence>
<evidence type="ECO:0000313" key="2">
    <source>
        <dbReference type="EMBL" id="KAG6948401.1"/>
    </source>
</evidence>
<feature type="region of interest" description="Disordered" evidence="1">
    <location>
        <begin position="15"/>
        <end position="74"/>
    </location>
</feature>
<organism evidence="2 3">
    <name type="scientific">Phytophthora aleatoria</name>
    <dbReference type="NCBI Taxonomy" id="2496075"/>
    <lineage>
        <taxon>Eukaryota</taxon>
        <taxon>Sar</taxon>
        <taxon>Stramenopiles</taxon>
        <taxon>Oomycota</taxon>
        <taxon>Peronosporomycetes</taxon>
        <taxon>Peronosporales</taxon>
        <taxon>Peronosporaceae</taxon>
        <taxon>Phytophthora</taxon>
    </lineage>
</organism>
<sequence>MRKQASVRGFCRRHAKEKYPRAPDEDSAVVADPCSQQDDESRASHSAQDVRAAGERECYGEEGAGTSGPLQTRGGGLIKQNLDVAMSNVNKHLELIKNEL</sequence>
<protein>
    <submittedName>
        <fullName evidence="2">Uncharacterized protein</fullName>
    </submittedName>
</protein>
<dbReference type="EMBL" id="JAENGY010001565">
    <property type="protein sequence ID" value="KAG6948401.1"/>
    <property type="molecule type" value="Genomic_DNA"/>
</dbReference>
<accession>A0A8J5IET5</accession>
<reference evidence="2" key="1">
    <citation type="submission" date="2021-01" db="EMBL/GenBank/DDBJ databases">
        <title>Phytophthora aleatoria, a newly-described species from Pinus radiata is distinct from Phytophthora cactorum isolates based on comparative genomics.</title>
        <authorList>
            <person name="Mcdougal R."/>
            <person name="Panda P."/>
            <person name="Williams N."/>
            <person name="Studholme D.J."/>
        </authorList>
    </citation>
    <scope>NUCLEOTIDE SEQUENCE</scope>
    <source>
        <strain evidence="2">NZFS 4037</strain>
    </source>
</reference>
<keyword evidence="3" id="KW-1185">Reference proteome</keyword>
<comment type="caution">
    <text evidence="2">The sequence shown here is derived from an EMBL/GenBank/DDBJ whole genome shotgun (WGS) entry which is preliminary data.</text>
</comment>
<name>A0A8J5IET5_9STRA</name>
<proteinExistence type="predicted"/>